<name>A0A6J5NED4_9CAUD</name>
<dbReference type="Gene3D" id="1.10.8.200">
    <property type="entry name" value="Replisome organizer (g39p helicase loader/inhibitor protein)"/>
    <property type="match status" value="1"/>
</dbReference>
<sequence>MTKEELKDLVDQVYGTYNNVLYEMDKRTIYAAWYALLEDLDYEETRKVFLNIAVYSKFMPRPGDIRRATIDTQTKTTPHLDGYSAWGIFMTIQKDANFGTQTESPRPEALQKTLEHLGDSAFSMHTNGDREAFLRVYEKVVEELDRHKYKIS</sequence>
<gene>
    <name evidence="1" type="ORF">UFOVP658_15</name>
</gene>
<accession>A0A6J5NED4</accession>
<evidence type="ECO:0000313" key="1">
    <source>
        <dbReference type="EMBL" id="CAB4155545.1"/>
    </source>
</evidence>
<dbReference type="EMBL" id="LR796639">
    <property type="protein sequence ID" value="CAB4155545.1"/>
    <property type="molecule type" value="Genomic_DNA"/>
</dbReference>
<organism evidence="1">
    <name type="scientific">uncultured Caudovirales phage</name>
    <dbReference type="NCBI Taxonomy" id="2100421"/>
    <lineage>
        <taxon>Viruses</taxon>
        <taxon>Duplodnaviria</taxon>
        <taxon>Heunggongvirae</taxon>
        <taxon>Uroviricota</taxon>
        <taxon>Caudoviricetes</taxon>
        <taxon>Peduoviridae</taxon>
        <taxon>Maltschvirus</taxon>
        <taxon>Maltschvirus maltsch</taxon>
    </lineage>
</organism>
<proteinExistence type="predicted"/>
<protein>
    <submittedName>
        <fullName evidence="1">Uncharacterized protein</fullName>
    </submittedName>
</protein>
<reference evidence="1" key="1">
    <citation type="submission" date="2020-04" db="EMBL/GenBank/DDBJ databases">
        <authorList>
            <person name="Chiriac C."/>
            <person name="Salcher M."/>
            <person name="Ghai R."/>
            <person name="Kavagutti S V."/>
        </authorList>
    </citation>
    <scope>NUCLEOTIDE SEQUENCE</scope>
</reference>